<organism evidence="3 4">
    <name type="scientific">Streptomyces longisporoflavus</name>
    <dbReference type="NCBI Taxonomy" id="28044"/>
    <lineage>
        <taxon>Bacteria</taxon>
        <taxon>Bacillati</taxon>
        <taxon>Actinomycetota</taxon>
        <taxon>Actinomycetes</taxon>
        <taxon>Kitasatosporales</taxon>
        <taxon>Streptomycetaceae</taxon>
        <taxon>Streptomyces</taxon>
    </lineage>
</organism>
<dbReference type="RefSeq" id="WP_397715418.1">
    <property type="nucleotide sequence ID" value="NZ_JBIRGN010000005.1"/>
</dbReference>
<evidence type="ECO:0000313" key="3">
    <source>
        <dbReference type="EMBL" id="MFH8548957.1"/>
    </source>
</evidence>
<feature type="chain" id="PRO_5046048700" evidence="2">
    <location>
        <begin position="27"/>
        <end position="243"/>
    </location>
</feature>
<dbReference type="EMBL" id="JBIRGQ010000005">
    <property type="protein sequence ID" value="MFH8548957.1"/>
    <property type="molecule type" value="Genomic_DNA"/>
</dbReference>
<evidence type="ECO:0000313" key="4">
    <source>
        <dbReference type="Proteomes" id="UP001610818"/>
    </source>
</evidence>
<gene>
    <name evidence="3" type="ORF">ACH4F9_28465</name>
</gene>
<feature type="compositionally biased region" description="Polar residues" evidence="1">
    <location>
        <begin position="211"/>
        <end position="224"/>
    </location>
</feature>
<keyword evidence="4" id="KW-1185">Reference proteome</keyword>
<feature type="compositionally biased region" description="Basic and acidic residues" evidence="1">
    <location>
        <begin position="228"/>
        <end position="243"/>
    </location>
</feature>
<evidence type="ECO:0000256" key="2">
    <source>
        <dbReference type="SAM" id="SignalP"/>
    </source>
</evidence>
<protein>
    <submittedName>
        <fullName evidence="3">Uncharacterized protein</fullName>
    </submittedName>
</protein>
<accession>A0ABW7QVY4</accession>
<evidence type="ECO:0000256" key="1">
    <source>
        <dbReference type="SAM" id="MobiDB-lite"/>
    </source>
</evidence>
<dbReference type="Proteomes" id="UP001610818">
    <property type="component" value="Unassembled WGS sequence"/>
</dbReference>
<comment type="caution">
    <text evidence="3">The sequence shown here is derived from an EMBL/GenBank/DDBJ whole genome shotgun (WGS) entry which is preliminary data.</text>
</comment>
<feature type="region of interest" description="Disordered" evidence="1">
    <location>
        <begin position="211"/>
        <end position="243"/>
    </location>
</feature>
<feature type="signal peptide" evidence="2">
    <location>
        <begin position="1"/>
        <end position="26"/>
    </location>
</feature>
<name>A0ABW7QVY4_9ACTN</name>
<sequence length="243" mass="26253">MKLSPRTATAVLAACAALGLSPAAQPAGADAPPPVDKTIPKTALPAAAASLDEKDADLGEAVAYCQHSPDACTFTADRRTYSYYEKARTVGEAYVNCTRGTLERERSVTFRDDAFDSVNQAQDGLFPHRTLAHPKATSAMAEQFERGMESSSGKWTWTRTEKSNVEVDIKPGQASWVEVQPARKRVYGSFRATGPDAPPFQIDVIVDSPAATPSSRVYQRTGPMSSAEKQRCMSDRRAAAARH</sequence>
<proteinExistence type="predicted"/>
<reference evidence="3 4" key="1">
    <citation type="submission" date="2024-10" db="EMBL/GenBank/DDBJ databases">
        <title>The Natural Products Discovery Center: Release of the First 8490 Sequenced Strains for Exploring Actinobacteria Biosynthetic Diversity.</title>
        <authorList>
            <person name="Kalkreuter E."/>
            <person name="Kautsar S.A."/>
            <person name="Yang D."/>
            <person name="Bader C.D."/>
            <person name="Teijaro C.N."/>
            <person name="Fluegel L."/>
            <person name="Davis C.M."/>
            <person name="Simpson J.R."/>
            <person name="Lauterbach L."/>
            <person name="Steele A.D."/>
            <person name="Gui C."/>
            <person name="Meng S."/>
            <person name="Li G."/>
            <person name="Viehrig K."/>
            <person name="Ye F."/>
            <person name="Su P."/>
            <person name="Kiefer A.F."/>
            <person name="Nichols A."/>
            <person name="Cepeda A.J."/>
            <person name="Yan W."/>
            <person name="Fan B."/>
            <person name="Jiang Y."/>
            <person name="Adhikari A."/>
            <person name="Zheng C.-J."/>
            <person name="Schuster L."/>
            <person name="Cowan T.M."/>
            <person name="Smanski M.J."/>
            <person name="Chevrette M.G."/>
            <person name="De Carvalho L.P.S."/>
            <person name="Shen B."/>
        </authorList>
    </citation>
    <scope>NUCLEOTIDE SEQUENCE [LARGE SCALE GENOMIC DNA]</scope>
    <source>
        <strain evidence="3 4">NPDC017990</strain>
    </source>
</reference>
<keyword evidence="2" id="KW-0732">Signal</keyword>